<feature type="region of interest" description="Disordered" evidence="1">
    <location>
        <begin position="1"/>
        <end position="27"/>
    </location>
</feature>
<accession>A0ABT2N855</accession>
<comment type="caution">
    <text evidence="2">The sequence shown here is derived from an EMBL/GenBank/DDBJ whole genome shotgun (WGS) entry which is preliminary data.</text>
</comment>
<protein>
    <submittedName>
        <fullName evidence="2">Uncharacterized protein</fullName>
    </submittedName>
</protein>
<sequence length="45" mass="4803">MKILQKSQRTVELTVTPSSSGGVASQDAIPSGFYSNAYGIRVAMR</sequence>
<dbReference type="Proteomes" id="UP001525961">
    <property type="component" value="Unassembled WGS sequence"/>
</dbReference>
<feature type="compositionally biased region" description="Polar residues" evidence="1">
    <location>
        <begin position="1"/>
        <end position="23"/>
    </location>
</feature>
<proteinExistence type="predicted"/>
<name>A0ABT2N855_9CYAN</name>
<dbReference type="RefSeq" id="WP_261198363.1">
    <property type="nucleotide sequence ID" value="NZ_JAMXFA010000017.1"/>
</dbReference>
<evidence type="ECO:0000256" key="1">
    <source>
        <dbReference type="SAM" id="MobiDB-lite"/>
    </source>
</evidence>
<organism evidence="2 3">
    <name type="scientific">Laspinema olomoucense D3b</name>
    <dbReference type="NCBI Taxonomy" id="2953688"/>
    <lineage>
        <taxon>Bacteria</taxon>
        <taxon>Bacillati</taxon>
        <taxon>Cyanobacteriota</taxon>
        <taxon>Cyanophyceae</taxon>
        <taxon>Oscillatoriophycideae</taxon>
        <taxon>Oscillatoriales</taxon>
        <taxon>Laspinemataceae</taxon>
        <taxon>Laspinema</taxon>
        <taxon>Laspinema olomoucense</taxon>
    </lineage>
</organism>
<gene>
    <name evidence="2" type="ORF">NG792_14285</name>
</gene>
<reference evidence="2 3" key="1">
    <citation type="journal article" date="2022" name="Front. Microbiol.">
        <title>High genomic differentiation and limited gene flow indicate recent cryptic speciation within the genus Laspinema (cyanobacteria).</title>
        <authorList>
            <person name="Stanojkovic A."/>
            <person name="Skoupy S."/>
            <person name="Skaloud P."/>
            <person name="Dvorak P."/>
        </authorList>
    </citation>
    <scope>NUCLEOTIDE SEQUENCE [LARGE SCALE GENOMIC DNA]</scope>
    <source>
        <strain evidence="2 3">D3b</strain>
    </source>
</reference>
<evidence type="ECO:0000313" key="2">
    <source>
        <dbReference type="EMBL" id="MCT7978877.1"/>
    </source>
</evidence>
<dbReference type="EMBL" id="JAMXFA010000017">
    <property type="protein sequence ID" value="MCT7978877.1"/>
    <property type="molecule type" value="Genomic_DNA"/>
</dbReference>
<evidence type="ECO:0000313" key="3">
    <source>
        <dbReference type="Proteomes" id="UP001525961"/>
    </source>
</evidence>
<keyword evidence="3" id="KW-1185">Reference proteome</keyword>